<evidence type="ECO:0000313" key="3">
    <source>
        <dbReference type="Proteomes" id="UP000617628"/>
    </source>
</evidence>
<keyword evidence="1" id="KW-1133">Transmembrane helix</keyword>
<evidence type="ECO:0000313" key="2">
    <source>
        <dbReference type="EMBL" id="MBK1878558.1"/>
    </source>
</evidence>
<organism evidence="2 3">
    <name type="scientific">Pelagicoccus mobilis</name>
    <dbReference type="NCBI Taxonomy" id="415221"/>
    <lineage>
        <taxon>Bacteria</taxon>
        <taxon>Pseudomonadati</taxon>
        <taxon>Verrucomicrobiota</taxon>
        <taxon>Opitutia</taxon>
        <taxon>Puniceicoccales</taxon>
        <taxon>Pelagicoccaceae</taxon>
        <taxon>Pelagicoccus</taxon>
    </lineage>
</organism>
<gene>
    <name evidence="2" type="ORF">JIN87_16880</name>
</gene>
<keyword evidence="1" id="KW-0472">Membrane</keyword>
<dbReference type="RefSeq" id="WP_200356770.1">
    <property type="nucleotide sequence ID" value="NZ_JAENIL010000032.1"/>
</dbReference>
<keyword evidence="3" id="KW-1185">Reference proteome</keyword>
<evidence type="ECO:0000256" key="1">
    <source>
        <dbReference type="SAM" id="Phobius"/>
    </source>
</evidence>
<name>A0A934VSD8_9BACT</name>
<dbReference type="EMBL" id="JAENIL010000032">
    <property type="protein sequence ID" value="MBK1878558.1"/>
    <property type="molecule type" value="Genomic_DNA"/>
</dbReference>
<accession>A0A934VSD8</accession>
<keyword evidence="1" id="KW-0812">Transmembrane</keyword>
<dbReference type="AlphaFoldDB" id="A0A934VSD8"/>
<comment type="caution">
    <text evidence="2">The sequence shown here is derived from an EMBL/GenBank/DDBJ whole genome shotgun (WGS) entry which is preliminary data.</text>
</comment>
<feature type="transmembrane region" description="Helical" evidence="1">
    <location>
        <begin position="20"/>
        <end position="40"/>
    </location>
</feature>
<reference evidence="2" key="1">
    <citation type="submission" date="2021-01" db="EMBL/GenBank/DDBJ databases">
        <title>Modified the classification status of verrucomicrobia.</title>
        <authorList>
            <person name="Feng X."/>
        </authorList>
    </citation>
    <scope>NUCLEOTIDE SEQUENCE</scope>
    <source>
        <strain evidence="2">KCTC 13126</strain>
    </source>
</reference>
<sequence length="61" mass="6567">MKSDTTETLEFSNAQSSKSFVIKVLGTCLVAVWAFAYSVLNGSPIEEVSDLGTTYEEVGSE</sequence>
<proteinExistence type="predicted"/>
<dbReference type="Proteomes" id="UP000617628">
    <property type="component" value="Unassembled WGS sequence"/>
</dbReference>
<protein>
    <submittedName>
        <fullName evidence="2">Uncharacterized protein</fullName>
    </submittedName>
</protein>